<dbReference type="EMBL" id="FNFU01000007">
    <property type="protein sequence ID" value="SDK51427.1"/>
    <property type="molecule type" value="Genomic_DNA"/>
</dbReference>
<reference evidence="11 12" key="1">
    <citation type="submission" date="2016-10" db="EMBL/GenBank/DDBJ databases">
        <authorList>
            <person name="de Groot N.N."/>
        </authorList>
    </citation>
    <scope>NUCLEOTIDE SEQUENCE [LARGE SCALE GENOMIC DNA]</scope>
    <source>
        <strain evidence="11 12">CGMCC 1.5382</strain>
    </source>
</reference>
<evidence type="ECO:0000256" key="7">
    <source>
        <dbReference type="ARBA" id="ARBA00022989"/>
    </source>
</evidence>
<feature type="transmembrane region" description="Helical" evidence="10">
    <location>
        <begin position="175"/>
        <end position="193"/>
    </location>
</feature>
<sequence length="600" mass="63254">MTLYTIVRNLLNALPAGSKRFLVRYTGATMALSVLDIVSLGLLAVVLPGMISNEPTTIPVLGVTISEVGQYTVILAIIAGAIVLKSLLNMLVVRIGTRRFANHEVAIGDKLFAAYMSTPWVERLRMNSADIVRSVDAGVNTTVYGVLIPASSLAGEIVSTAAVLLVLTIAQPSTAALTIVYLGLIALFLSRVITRKAVLHGRRNREYSFYTSRLITEAVATLKEITLRGATAGIGQAVHGNRLEASRSRATLSFLSVVPRYILESALIVGFILVGGMGWITGGQTGAVSAIALFAVAGFRIVPSLTRFQAILSQMHSNASFAELVLDEIAKAEQRKIEITPDDTAVLPPASERDITLNEVSFSFPDADSPALDRVSMNIPAGSHVAIVGASGAGKSTLVDILLGLLIPTSGTITVGQQPLTSVLNAWRASIGYVPQEVALFDASIAQNVALSWDPAHVEPARVVTALDRAQLSSMVDAREGGVEAPIGERGMALSGGQRQRLGIARALYPDPGVLVMDEATSALDTATEAAVTQAIKALVGHLTVITVAHRLATIRHADIVFFFKDGRLEASGTFQEVVNAVPDFAAQAALAGLSPEAQS</sequence>
<evidence type="ECO:0000256" key="5">
    <source>
        <dbReference type="ARBA" id="ARBA00022741"/>
    </source>
</evidence>
<evidence type="ECO:0000256" key="6">
    <source>
        <dbReference type="ARBA" id="ARBA00022840"/>
    </source>
</evidence>
<evidence type="ECO:0000256" key="3">
    <source>
        <dbReference type="ARBA" id="ARBA00022475"/>
    </source>
</evidence>
<feature type="transmembrane region" description="Helical" evidence="10">
    <location>
        <begin position="261"/>
        <end position="280"/>
    </location>
</feature>
<evidence type="ECO:0000256" key="10">
    <source>
        <dbReference type="SAM" id="Phobius"/>
    </source>
</evidence>
<evidence type="ECO:0000313" key="11">
    <source>
        <dbReference type="EMBL" id="SDK51427.1"/>
    </source>
</evidence>
<dbReference type="InterPro" id="IPR039421">
    <property type="entry name" value="Type_1_exporter"/>
</dbReference>
<evidence type="ECO:0000256" key="9">
    <source>
        <dbReference type="ARBA" id="ARBA00061644"/>
    </source>
</evidence>
<comment type="similarity">
    <text evidence="9">Belongs to the ABC transporter superfamily. Lipid exporter (TC 3.A.1.106) family.</text>
</comment>
<dbReference type="InterPro" id="IPR011527">
    <property type="entry name" value="ABC1_TM_dom"/>
</dbReference>
<accession>A0A1G9CIE5</accession>
<evidence type="ECO:0000256" key="2">
    <source>
        <dbReference type="ARBA" id="ARBA00022448"/>
    </source>
</evidence>
<dbReference type="InterPro" id="IPR027417">
    <property type="entry name" value="P-loop_NTPase"/>
</dbReference>
<keyword evidence="5" id="KW-0547">Nucleotide-binding</keyword>
<keyword evidence="6 11" id="KW-0067">ATP-binding</keyword>
<dbReference type="Proteomes" id="UP000198701">
    <property type="component" value="Unassembled WGS sequence"/>
</dbReference>
<dbReference type="PROSITE" id="PS00211">
    <property type="entry name" value="ABC_TRANSPORTER_1"/>
    <property type="match status" value="1"/>
</dbReference>
<evidence type="ECO:0000256" key="1">
    <source>
        <dbReference type="ARBA" id="ARBA00004651"/>
    </source>
</evidence>
<dbReference type="RefSeq" id="WP_092323108.1">
    <property type="nucleotide sequence ID" value="NZ_FNFU01000007.1"/>
</dbReference>
<dbReference type="PROSITE" id="PS50929">
    <property type="entry name" value="ABC_TM1F"/>
    <property type="match status" value="1"/>
</dbReference>
<evidence type="ECO:0000313" key="12">
    <source>
        <dbReference type="Proteomes" id="UP000198701"/>
    </source>
</evidence>
<comment type="subcellular location">
    <subcellularLocation>
        <location evidence="1">Cell membrane</location>
        <topology evidence="1">Multi-pass membrane protein</topology>
    </subcellularLocation>
</comment>
<dbReference type="AlphaFoldDB" id="A0A1G9CIE5"/>
<dbReference type="SUPFAM" id="SSF52540">
    <property type="entry name" value="P-loop containing nucleoside triphosphate hydrolases"/>
    <property type="match status" value="1"/>
</dbReference>
<dbReference type="GO" id="GO:0140359">
    <property type="term" value="F:ABC-type transporter activity"/>
    <property type="evidence" value="ECO:0007669"/>
    <property type="project" value="InterPro"/>
</dbReference>
<keyword evidence="12" id="KW-1185">Reference proteome</keyword>
<keyword evidence="2" id="KW-0813">Transport</keyword>
<keyword evidence="3" id="KW-1003">Cell membrane</keyword>
<gene>
    <name evidence="11" type="ORF">SAMN05216282_10768</name>
</gene>
<feature type="transmembrane region" description="Helical" evidence="10">
    <location>
        <begin position="71"/>
        <end position="93"/>
    </location>
</feature>
<feature type="transmembrane region" description="Helical" evidence="10">
    <location>
        <begin position="21"/>
        <end position="51"/>
    </location>
</feature>
<keyword evidence="7 10" id="KW-1133">Transmembrane helix</keyword>
<evidence type="ECO:0000256" key="4">
    <source>
        <dbReference type="ARBA" id="ARBA00022692"/>
    </source>
</evidence>
<dbReference type="Gene3D" id="3.40.50.300">
    <property type="entry name" value="P-loop containing nucleotide triphosphate hydrolases"/>
    <property type="match status" value="1"/>
</dbReference>
<dbReference type="Pfam" id="PF00005">
    <property type="entry name" value="ABC_tran"/>
    <property type="match status" value="1"/>
</dbReference>
<dbReference type="GO" id="GO:0016887">
    <property type="term" value="F:ATP hydrolysis activity"/>
    <property type="evidence" value="ECO:0007669"/>
    <property type="project" value="InterPro"/>
</dbReference>
<dbReference type="InterPro" id="IPR017871">
    <property type="entry name" value="ABC_transporter-like_CS"/>
</dbReference>
<feature type="transmembrane region" description="Helical" evidence="10">
    <location>
        <begin position="143"/>
        <end position="169"/>
    </location>
</feature>
<dbReference type="STRING" id="386301.SAMN05216282_10768"/>
<dbReference type="SMART" id="SM00382">
    <property type="entry name" value="AAA"/>
    <property type="match status" value="1"/>
</dbReference>
<protein>
    <submittedName>
        <fullName evidence="11">ATP-binding cassette, subfamily C</fullName>
    </submittedName>
</protein>
<dbReference type="Gene3D" id="1.20.1560.10">
    <property type="entry name" value="ABC transporter type 1, transmembrane domain"/>
    <property type="match status" value="1"/>
</dbReference>
<dbReference type="GO" id="GO:0005886">
    <property type="term" value="C:plasma membrane"/>
    <property type="evidence" value="ECO:0007669"/>
    <property type="project" value="UniProtKB-SubCell"/>
</dbReference>
<dbReference type="InterPro" id="IPR003593">
    <property type="entry name" value="AAA+_ATPase"/>
</dbReference>
<dbReference type="PROSITE" id="PS50893">
    <property type="entry name" value="ABC_TRANSPORTER_2"/>
    <property type="match status" value="1"/>
</dbReference>
<keyword evidence="4 10" id="KW-0812">Transmembrane</keyword>
<dbReference type="PANTHER" id="PTHR24221">
    <property type="entry name" value="ATP-BINDING CASSETTE SUB-FAMILY B"/>
    <property type="match status" value="1"/>
</dbReference>
<dbReference type="InterPro" id="IPR003439">
    <property type="entry name" value="ABC_transporter-like_ATP-bd"/>
</dbReference>
<dbReference type="PANTHER" id="PTHR24221:SF654">
    <property type="entry name" value="ATP-BINDING CASSETTE SUB-FAMILY B MEMBER 6"/>
    <property type="match status" value="1"/>
</dbReference>
<dbReference type="SUPFAM" id="SSF90123">
    <property type="entry name" value="ABC transporter transmembrane region"/>
    <property type="match status" value="1"/>
</dbReference>
<evidence type="ECO:0000256" key="8">
    <source>
        <dbReference type="ARBA" id="ARBA00023136"/>
    </source>
</evidence>
<dbReference type="GO" id="GO:0005524">
    <property type="term" value="F:ATP binding"/>
    <property type="evidence" value="ECO:0007669"/>
    <property type="project" value="UniProtKB-KW"/>
</dbReference>
<dbReference type="CDD" id="cd03228">
    <property type="entry name" value="ABCC_MRP_Like"/>
    <property type="match status" value="1"/>
</dbReference>
<dbReference type="OrthoDB" id="9806127at2"/>
<proteinExistence type="inferred from homology"/>
<keyword evidence="8 10" id="KW-0472">Membrane</keyword>
<dbReference type="GO" id="GO:0034040">
    <property type="term" value="F:ATPase-coupled lipid transmembrane transporter activity"/>
    <property type="evidence" value="ECO:0007669"/>
    <property type="project" value="TreeGrafter"/>
</dbReference>
<dbReference type="FunFam" id="3.40.50.300:FF:000299">
    <property type="entry name" value="ABC transporter ATP-binding protein/permease"/>
    <property type="match status" value="1"/>
</dbReference>
<organism evidence="11 12">
    <name type="scientific">Cryobacterium psychrotolerans</name>
    <dbReference type="NCBI Taxonomy" id="386301"/>
    <lineage>
        <taxon>Bacteria</taxon>
        <taxon>Bacillati</taxon>
        <taxon>Actinomycetota</taxon>
        <taxon>Actinomycetes</taxon>
        <taxon>Micrococcales</taxon>
        <taxon>Microbacteriaceae</taxon>
        <taxon>Cryobacterium</taxon>
    </lineage>
</organism>
<dbReference type="InterPro" id="IPR036640">
    <property type="entry name" value="ABC1_TM_sf"/>
</dbReference>
<name>A0A1G9CIE5_9MICO</name>